<evidence type="ECO:0000256" key="1">
    <source>
        <dbReference type="ARBA" id="ARBA00004141"/>
    </source>
</evidence>
<evidence type="ECO:0000256" key="3">
    <source>
        <dbReference type="ARBA" id="ARBA00022692"/>
    </source>
</evidence>
<evidence type="ECO:0000256" key="6">
    <source>
        <dbReference type="SAM" id="Phobius"/>
    </source>
</evidence>
<organism evidence="7 8">
    <name type="scientific">Candidimonas humi</name>
    <dbReference type="NCBI Taxonomy" id="683355"/>
    <lineage>
        <taxon>Bacteria</taxon>
        <taxon>Pseudomonadati</taxon>
        <taxon>Pseudomonadota</taxon>
        <taxon>Betaproteobacteria</taxon>
        <taxon>Burkholderiales</taxon>
        <taxon>Alcaligenaceae</taxon>
        <taxon>Candidimonas</taxon>
    </lineage>
</organism>
<feature type="transmembrane region" description="Helical" evidence="6">
    <location>
        <begin position="68"/>
        <end position="89"/>
    </location>
</feature>
<comment type="caution">
    <text evidence="7">The sequence shown here is derived from an EMBL/GenBank/DDBJ whole genome shotgun (WGS) entry which is preliminary data.</text>
</comment>
<dbReference type="InterPro" id="IPR004923">
    <property type="entry name" value="FTR1/Fip1/EfeU"/>
</dbReference>
<feature type="transmembrane region" description="Helical" evidence="6">
    <location>
        <begin position="38"/>
        <end position="56"/>
    </location>
</feature>
<feature type="transmembrane region" description="Helical" evidence="6">
    <location>
        <begin position="101"/>
        <end position="121"/>
    </location>
</feature>
<proteinExistence type="inferred from homology"/>
<evidence type="ECO:0000256" key="4">
    <source>
        <dbReference type="ARBA" id="ARBA00022989"/>
    </source>
</evidence>
<evidence type="ECO:0000256" key="5">
    <source>
        <dbReference type="ARBA" id="ARBA00023136"/>
    </source>
</evidence>
<protein>
    <submittedName>
        <fullName evidence="7">FTR1 family protein</fullName>
    </submittedName>
</protein>
<feature type="transmembrane region" description="Helical" evidence="6">
    <location>
        <begin position="141"/>
        <end position="161"/>
    </location>
</feature>
<accession>A0ABV8NUQ9</accession>
<dbReference type="RefSeq" id="WP_217962694.1">
    <property type="nucleotide sequence ID" value="NZ_JAHTBN010000001.1"/>
</dbReference>
<comment type="subcellular location">
    <subcellularLocation>
        <location evidence="1">Membrane</location>
        <topology evidence="1">Multi-pass membrane protein</topology>
    </subcellularLocation>
</comment>
<keyword evidence="3 6" id="KW-0812">Transmembrane</keyword>
<evidence type="ECO:0000256" key="2">
    <source>
        <dbReference type="ARBA" id="ARBA00008333"/>
    </source>
</evidence>
<keyword evidence="4 6" id="KW-1133">Transmembrane helix</keyword>
<keyword evidence="5 6" id="KW-0472">Membrane</keyword>
<gene>
    <name evidence="7" type="ORF">ACFOY1_01525</name>
</gene>
<comment type="similarity">
    <text evidence="2">Belongs to the oxidase-dependent Fe transporter (OFeT) (TC 9.A.10.1) family.</text>
</comment>
<evidence type="ECO:0000313" key="8">
    <source>
        <dbReference type="Proteomes" id="UP001595848"/>
    </source>
</evidence>
<sequence>MFDSLIVLIRESAEALFIISAVCVELYKAGKGRHLSMVAYGVAAGGMASLALSLAWPGRGLSSEESALLTIFASLAIGFIVTEAVSSTASIRRRMSRALDIWLDSAALPAIVFVFSALIIFRESMEAFFFLRLATSWSSAAETWVGALLGVLVMACAIGLWMLRRWMRRGLQIAFQLSSCLLVVMTVQALLTGLESLFRGYGAGHSDAAWATTIAQLLSNQAWHIWLLAGLALVPLIQLVSKWRKEISILH</sequence>
<dbReference type="EMBL" id="JBHSBV010000001">
    <property type="protein sequence ID" value="MFC4199621.1"/>
    <property type="molecule type" value="Genomic_DNA"/>
</dbReference>
<dbReference type="Proteomes" id="UP001595848">
    <property type="component" value="Unassembled WGS sequence"/>
</dbReference>
<name>A0ABV8NUQ9_9BURK</name>
<reference evidence="8" key="1">
    <citation type="journal article" date="2019" name="Int. J. Syst. Evol. Microbiol.">
        <title>The Global Catalogue of Microorganisms (GCM) 10K type strain sequencing project: providing services to taxonomists for standard genome sequencing and annotation.</title>
        <authorList>
            <consortium name="The Broad Institute Genomics Platform"/>
            <consortium name="The Broad Institute Genome Sequencing Center for Infectious Disease"/>
            <person name="Wu L."/>
            <person name="Ma J."/>
        </authorList>
    </citation>
    <scope>NUCLEOTIDE SEQUENCE [LARGE SCALE GENOMIC DNA]</scope>
    <source>
        <strain evidence="8">LMG 24813</strain>
    </source>
</reference>
<keyword evidence="8" id="KW-1185">Reference proteome</keyword>
<evidence type="ECO:0000313" key="7">
    <source>
        <dbReference type="EMBL" id="MFC4199621.1"/>
    </source>
</evidence>
<feature type="transmembrane region" description="Helical" evidence="6">
    <location>
        <begin position="173"/>
        <end position="191"/>
    </location>
</feature>
<dbReference type="Pfam" id="PF03239">
    <property type="entry name" value="FTR1"/>
    <property type="match status" value="1"/>
</dbReference>
<feature type="transmembrane region" description="Helical" evidence="6">
    <location>
        <begin position="223"/>
        <end position="241"/>
    </location>
</feature>